<reference evidence="1 2" key="1">
    <citation type="submission" date="2017-04" db="EMBL/GenBank/DDBJ databases">
        <title>Draft genome sequence of Tuber borchii Vittad., a whitish edible truffle.</title>
        <authorList>
            <consortium name="DOE Joint Genome Institute"/>
            <person name="Murat C."/>
            <person name="Kuo A."/>
            <person name="Barry K.W."/>
            <person name="Clum A."/>
            <person name="Dockter R.B."/>
            <person name="Fauchery L."/>
            <person name="Iotti M."/>
            <person name="Kohler A."/>
            <person name="Labutti K."/>
            <person name="Lindquist E.A."/>
            <person name="Lipzen A."/>
            <person name="Ohm R.A."/>
            <person name="Wang M."/>
            <person name="Grigoriev I.V."/>
            <person name="Zambonelli A."/>
            <person name="Martin F.M."/>
        </authorList>
    </citation>
    <scope>NUCLEOTIDE SEQUENCE [LARGE SCALE GENOMIC DNA]</scope>
    <source>
        <strain evidence="1 2">Tbo3840</strain>
    </source>
</reference>
<name>A0A2T6ZAS9_TUBBO</name>
<dbReference type="AlphaFoldDB" id="A0A2T6ZAS9"/>
<keyword evidence="2" id="KW-1185">Reference proteome</keyword>
<dbReference type="Gene3D" id="3.40.50.1100">
    <property type="match status" value="1"/>
</dbReference>
<feature type="non-terminal residue" evidence="1">
    <location>
        <position position="78"/>
    </location>
</feature>
<dbReference type="OrthoDB" id="7773036at2759"/>
<sequence>MGAVKLMDDERVAVEPACGISAAVIYDSVLRKVCPELGPESNVVLVVCGGNSISAEMLVEYRNTYGRLDTPAAVQAYT</sequence>
<dbReference type="EMBL" id="NESQ01000502">
    <property type="protein sequence ID" value="PUU72579.1"/>
    <property type="molecule type" value="Genomic_DNA"/>
</dbReference>
<proteinExistence type="predicted"/>
<dbReference type="Proteomes" id="UP000244722">
    <property type="component" value="Unassembled WGS sequence"/>
</dbReference>
<protein>
    <recommendedName>
        <fullName evidence="3">Tryptophan synthase beta subunit-like PLP-dependent enzyme</fullName>
    </recommendedName>
</protein>
<gene>
    <name evidence="1" type="ORF">B9Z19DRAFT_1096972</name>
</gene>
<accession>A0A2T6ZAS9</accession>
<organism evidence="1 2">
    <name type="scientific">Tuber borchii</name>
    <name type="common">White truffle</name>
    <dbReference type="NCBI Taxonomy" id="42251"/>
    <lineage>
        <taxon>Eukaryota</taxon>
        <taxon>Fungi</taxon>
        <taxon>Dikarya</taxon>
        <taxon>Ascomycota</taxon>
        <taxon>Pezizomycotina</taxon>
        <taxon>Pezizomycetes</taxon>
        <taxon>Pezizales</taxon>
        <taxon>Tuberaceae</taxon>
        <taxon>Tuber</taxon>
    </lineage>
</organism>
<comment type="caution">
    <text evidence="1">The sequence shown here is derived from an EMBL/GenBank/DDBJ whole genome shotgun (WGS) entry which is preliminary data.</text>
</comment>
<dbReference type="SUPFAM" id="SSF53686">
    <property type="entry name" value="Tryptophan synthase beta subunit-like PLP-dependent enzymes"/>
    <property type="match status" value="1"/>
</dbReference>
<evidence type="ECO:0000313" key="1">
    <source>
        <dbReference type="EMBL" id="PUU72579.1"/>
    </source>
</evidence>
<dbReference type="STRING" id="42251.A0A2T6ZAS9"/>
<dbReference type="InterPro" id="IPR036052">
    <property type="entry name" value="TrpB-like_PALP_sf"/>
</dbReference>
<evidence type="ECO:0000313" key="2">
    <source>
        <dbReference type="Proteomes" id="UP000244722"/>
    </source>
</evidence>
<evidence type="ECO:0008006" key="3">
    <source>
        <dbReference type="Google" id="ProtNLM"/>
    </source>
</evidence>